<reference evidence="1" key="1">
    <citation type="submission" date="2013-08" db="EMBL/GenBank/DDBJ databases">
        <authorList>
            <person name="Mendez C."/>
            <person name="Richter M."/>
            <person name="Ferrer M."/>
            <person name="Sanchez J."/>
        </authorList>
    </citation>
    <scope>NUCLEOTIDE SEQUENCE</scope>
</reference>
<sequence>MSEVGLGRAGIVMGLEVSRLARNSADWHRLLEICRPRRHA</sequence>
<feature type="non-terminal residue" evidence="1">
    <location>
        <position position="40"/>
    </location>
</feature>
<protein>
    <submittedName>
        <fullName evidence="1">Uncharacterized protein</fullName>
    </submittedName>
</protein>
<reference evidence="1" key="2">
    <citation type="journal article" date="2014" name="ISME J.">
        <title>Microbial stratification in low pH oxic and suboxic macroscopic growths along an acid mine drainage.</title>
        <authorList>
            <person name="Mendez-Garcia C."/>
            <person name="Mesa V."/>
            <person name="Sprenger R.R."/>
            <person name="Richter M."/>
            <person name="Diez M.S."/>
            <person name="Solano J."/>
            <person name="Bargiela R."/>
            <person name="Golyshina O.V."/>
            <person name="Manteca A."/>
            <person name="Ramos J.L."/>
            <person name="Gallego J.R."/>
            <person name="Llorente I."/>
            <person name="Martins Dos Santos V.A."/>
            <person name="Jensen O.N."/>
            <person name="Pelaez A.I."/>
            <person name="Sanchez J."/>
            <person name="Ferrer M."/>
        </authorList>
    </citation>
    <scope>NUCLEOTIDE SEQUENCE</scope>
</reference>
<comment type="caution">
    <text evidence="1">The sequence shown here is derived from an EMBL/GenBank/DDBJ whole genome shotgun (WGS) entry which is preliminary data.</text>
</comment>
<dbReference type="EMBL" id="AUZZ01008189">
    <property type="protein sequence ID" value="EQD38742.1"/>
    <property type="molecule type" value="Genomic_DNA"/>
</dbReference>
<name>T0Z374_9ZZZZ</name>
<proteinExistence type="predicted"/>
<gene>
    <name evidence="1" type="ORF">B2A_11349</name>
</gene>
<evidence type="ECO:0000313" key="1">
    <source>
        <dbReference type="EMBL" id="EQD38742.1"/>
    </source>
</evidence>
<organism evidence="1">
    <name type="scientific">mine drainage metagenome</name>
    <dbReference type="NCBI Taxonomy" id="410659"/>
    <lineage>
        <taxon>unclassified sequences</taxon>
        <taxon>metagenomes</taxon>
        <taxon>ecological metagenomes</taxon>
    </lineage>
</organism>
<accession>T0Z374</accession>
<dbReference type="AlphaFoldDB" id="T0Z374"/>